<evidence type="ECO:0000313" key="3">
    <source>
        <dbReference type="Proteomes" id="UP000283509"/>
    </source>
</evidence>
<gene>
    <name evidence="2" type="ORF">C7M84_013040</name>
</gene>
<keyword evidence="3" id="KW-1185">Reference proteome</keyword>
<dbReference type="EMBL" id="QCYY01002634">
    <property type="protein sequence ID" value="ROT68792.1"/>
    <property type="molecule type" value="Genomic_DNA"/>
</dbReference>
<protein>
    <submittedName>
        <fullName evidence="2">Uncharacterized protein</fullName>
    </submittedName>
</protein>
<accession>A0A423SX82</accession>
<feature type="region of interest" description="Disordered" evidence="1">
    <location>
        <begin position="262"/>
        <end position="384"/>
    </location>
</feature>
<reference evidence="2 3" key="1">
    <citation type="submission" date="2018-04" db="EMBL/GenBank/DDBJ databases">
        <authorList>
            <person name="Zhang X."/>
            <person name="Yuan J."/>
            <person name="Li F."/>
            <person name="Xiang J."/>
        </authorList>
    </citation>
    <scope>NUCLEOTIDE SEQUENCE [LARGE SCALE GENOMIC DNA]</scope>
    <source>
        <tissue evidence="2">Muscle</tissue>
    </source>
</reference>
<name>A0A423SX82_PENVA</name>
<feature type="region of interest" description="Disordered" evidence="1">
    <location>
        <begin position="175"/>
        <end position="238"/>
    </location>
</feature>
<evidence type="ECO:0000256" key="1">
    <source>
        <dbReference type="SAM" id="MobiDB-lite"/>
    </source>
</evidence>
<feature type="compositionally biased region" description="Low complexity" evidence="1">
    <location>
        <begin position="358"/>
        <end position="369"/>
    </location>
</feature>
<dbReference type="AlphaFoldDB" id="A0A423SX82"/>
<feature type="compositionally biased region" description="Pro residues" evidence="1">
    <location>
        <begin position="175"/>
        <end position="207"/>
    </location>
</feature>
<proteinExistence type="predicted"/>
<feature type="compositionally biased region" description="Pro residues" evidence="1">
    <location>
        <begin position="267"/>
        <end position="283"/>
    </location>
</feature>
<reference evidence="2 3" key="2">
    <citation type="submission" date="2019-01" db="EMBL/GenBank/DDBJ databases">
        <title>The decoding of complex shrimp genome reveals the adaptation for benthos swimmer, frequently molting mechanism and breeding impact on genome.</title>
        <authorList>
            <person name="Sun Y."/>
            <person name="Gao Y."/>
            <person name="Yu Y."/>
        </authorList>
    </citation>
    <scope>NUCLEOTIDE SEQUENCE [LARGE SCALE GENOMIC DNA]</scope>
    <source>
        <tissue evidence="2">Muscle</tissue>
    </source>
</reference>
<evidence type="ECO:0000313" key="2">
    <source>
        <dbReference type="EMBL" id="ROT68792.1"/>
    </source>
</evidence>
<feature type="compositionally biased region" description="Pro residues" evidence="1">
    <location>
        <begin position="312"/>
        <end position="357"/>
    </location>
</feature>
<organism evidence="2 3">
    <name type="scientific">Penaeus vannamei</name>
    <name type="common">Whiteleg shrimp</name>
    <name type="synonym">Litopenaeus vannamei</name>
    <dbReference type="NCBI Taxonomy" id="6689"/>
    <lineage>
        <taxon>Eukaryota</taxon>
        <taxon>Metazoa</taxon>
        <taxon>Ecdysozoa</taxon>
        <taxon>Arthropoda</taxon>
        <taxon>Crustacea</taxon>
        <taxon>Multicrustacea</taxon>
        <taxon>Malacostraca</taxon>
        <taxon>Eumalacostraca</taxon>
        <taxon>Eucarida</taxon>
        <taxon>Decapoda</taxon>
        <taxon>Dendrobranchiata</taxon>
        <taxon>Penaeoidea</taxon>
        <taxon>Penaeidae</taxon>
        <taxon>Penaeus</taxon>
    </lineage>
</organism>
<dbReference type="Proteomes" id="UP000283509">
    <property type="component" value="Unassembled WGS sequence"/>
</dbReference>
<sequence length="384" mass="41950">MFFSSSLLSLFPFSPLPPFFSHTSIHLPSSFFSLPIFHFPPHPSPTLPLTSSTSPLLPPLPRISTHSLFHPSTLPSSVFLLPLFISLFLHPSTHPHPPPPLLPPPTHLLLLHFPFSLSFYSSPILHSLSTPSTPVLLYPLLPSFLSRIPPPSRPSTLSTCLTFLPATSIHPHPLPYPNPSIQPFTPTQPHPTSPPPHPPSTEPPPHPAHLTHQTPPLQHLSKPSHLSPTPSPYHPYHLPTPIQPLYPLTHLVQPPLQPLHPSYLPQPLHPPSYHLPPPYPPTPSHTTIPTSRPHPPGIASSHTTLPETHPNRVPPTPSPSPSHTPPTPHHLPPHTHQPPPHTKPPPLSLPPYPPTCPSPYTSPSSLPSPLNQPPPPYTPTSPTP</sequence>
<feature type="compositionally biased region" description="Pro residues" evidence="1">
    <location>
        <begin position="370"/>
        <end position="384"/>
    </location>
</feature>
<comment type="caution">
    <text evidence="2">The sequence shown here is derived from an EMBL/GenBank/DDBJ whole genome shotgun (WGS) entry which is preliminary data.</text>
</comment>